<dbReference type="EMBL" id="BTGU01000004">
    <property type="protein sequence ID" value="GMN33667.1"/>
    <property type="molecule type" value="Genomic_DNA"/>
</dbReference>
<feature type="region of interest" description="Disordered" evidence="7">
    <location>
        <begin position="1"/>
        <end position="38"/>
    </location>
</feature>
<dbReference type="PANTHER" id="PTHR33059:SF76">
    <property type="entry name" value="FCS-LIKE ZINC FINGER 7"/>
    <property type="match status" value="1"/>
</dbReference>
<dbReference type="GO" id="GO:0008270">
    <property type="term" value="F:zinc ion binding"/>
    <property type="evidence" value="ECO:0007669"/>
    <property type="project" value="UniProtKB-KW"/>
</dbReference>
<keyword evidence="5" id="KW-0862">Zinc</keyword>
<feature type="region of interest" description="Disordered" evidence="7">
    <location>
        <begin position="113"/>
        <end position="138"/>
    </location>
</feature>
<comment type="caution">
    <text evidence="9">The sequence shown here is derived from an EMBL/GenBank/DDBJ whole genome shotgun (WGS) entry which is preliminary data.</text>
</comment>
<dbReference type="InterPro" id="IPR007650">
    <property type="entry name" value="Zf-FLZ_dom"/>
</dbReference>
<organism evidence="9 10">
    <name type="scientific">Ficus carica</name>
    <name type="common">Common fig</name>
    <dbReference type="NCBI Taxonomy" id="3494"/>
    <lineage>
        <taxon>Eukaryota</taxon>
        <taxon>Viridiplantae</taxon>
        <taxon>Streptophyta</taxon>
        <taxon>Embryophyta</taxon>
        <taxon>Tracheophyta</taxon>
        <taxon>Spermatophyta</taxon>
        <taxon>Magnoliopsida</taxon>
        <taxon>eudicotyledons</taxon>
        <taxon>Gunneridae</taxon>
        <taxon>Pentapetalae</taxon>
        <taxon>rosids</taxon>
        <taxon>fabids</taxon>
        <taxon>Rosales</taxon>
        <taxon>Moraceae</taxon>
        <taxon>Ficeae</taxon>
        <taxon>Ficus</taxon>
    </lineage>
</organism>
<evidence type="ECO:0000256" key="2">
    <source>
        <dbReference type="ARBA" id="ARBA00009374"/>
    </source>
</evidence>
<reference evidence="9" key="1">
    <citation type="submission" date="2023-07" db="EMBL/GenBank/DDBJ databases">
        <title>draft genome sequence of fig (Ficus carica).</title>
        <authorList>
            <person name="Takahashi T."/>
            <person name="Nishimura K."/>
        </authorList>
    </citation>
    <scope>NUCLEOTIDE SEQUENCE</scope>
</reference>
<dbReference type="GO" id="GO:0005737">
    <property type="term" value="C:cytoplasm"/>
    <property type="evidence" value="ECO:0007669"/>
    <property type="project" value="UniProtKB-SubCell"/>
</dbReference>
<dbReference type="Pfam" id="PF04570">
    <property type="entry name" value="zf-FLZ"/>
    <property type="match status" value="1"/>
</dbReference>
<evidence type="ECO:0000259" key="8">
    <source>
        <dbReference type="PROSITE" id="PS51795"/>
    </source>
</evidence>
<feature type="domain" description="FLZ-type" evidence="8">
    <location>
        <begin position="72"/>
        <end position="116"/>
    </location>
</feature>
<evidence type="ECO:0000313" key="9">
    <source>
        <dbReference type="EMBL" id="GMN33667.1"/>
    </source>
</evidence>
<dbReference type="Proteomes" id="UP001187192">
    <property type="component" value="Unassembled WGS sequence"/>
</dbReference>
<evidence type="ECO:0000256" key="7">
    <source>
        <dbReference type="SAM" id="MobiDB-lite"/>
    </source>
</evidence>
<keyword evidence="10" id="KW-1185">Reference proteome</keyword>
<evidence type="ECO:0000256" key="3">
    <source>
        <dbReference type="ARBA" id="ARBA00022490"/>
    </source>
</evidence>
<name>A0AA87ZFK2_FICCA</name>
<gene>
    <name evidence="9" type="ORF">TIFTF001_004282</name>
</gene>
<dbReference type="AlphaFoldDB" id="A0AA87ZFK2"/>
<dbReference type="PROSITE" id="PS51795">
    <property type="entry name" value="ZF_FLZ"/>
    <property type="match status" value="1"/>
</dbReference>
<sequence>MTGITVDLSGGEASEPSDQLTPQNPSPPSHHHQTNNNNMGFFGYNNNFLQSMLSPRTNTLRRNSADFIETADFLRTCGLCKSRLASGRDIYIYMGDTAFCSLECRERHIKQAERKDNSMAVSSDNRRHKTPSSSVAAT</sequence>
<dbReference type="PANTHER" id="PTHR33059">
    <property type="entry name" value="FCS-LIKE ZINC FINGER 5"/>
    <property type="match status" value="1"/>
</dbReference>
<evidence type="ECO:0000256" key="5">
    <source>
        <dbReference type="ARBA" id="ARBA00022771"/>
    </source>
</evidence>
<evidence type="ECO:0000256" key="1">
    <source>
        <dbReference type="ARBA" id="ARBA00004496"/>
    </source>
</evidence>
<protein>
    <recommendedName>
        <fullName evidence="8">FLZ-type domain-containing protein</fullName>
    </recommendedName>
</protein>
<keyword evidence="3" id="KW-0963">Cytoplasm</keyword>
<keyword evidence="5" id="KW-0863">Zinc-finger</keyword>
<comment type="subcellular location">
    <subcellularLocation>
        <location evidence="1">Cytoplasm</location>
    </subcellularLocation>
</comment>
<keyword evidence="4" id="KW-0479">Metal-binding</keyword>
<accession>A0AA87ZFK2</accession>
<feature type="zinc finger region" description="FLZ-type" evidence="6">
    <location>
        <begin position="72"/>
        <end position="116"/>
    </location>
</feature>
<proteinExistence type="inferred from homology"/>
<comment type="similarity">
    <text evidence="2">Belongs to the FLZ family.</text>
</comment>
<evidence type="ECO:0000256" key="4">
    <source>
        <dbReference type="ARBA" id="ARBA00022723"/>
    </source>
</evidence>
<evidence type="ECO:0000313" key="10">
    <source>
        <dbReference type="Proteomes" id="UP001187192"/>
    </source>
</evidence>
<evidence type="ECO:0000256" key="6">
    <source>
        <dbReference type="PROSITE-ProRule" id="PRU01131"/>
    </source>
</evidence>